<keyword evidence="5" id="KW-1185">Reference proteome</keyword>
<dbReference type="AlphaFoldDB" id="A0A364RGM7"/>
<dbReference type="Gene3D" id="2.60.120.200">
    <property type="match status" value="1"/>
</dbReference>
<dbReference type="OrthoDB" id="652886at2"/>
<dbReference type="PROSITE" id="PS51257">
    <property type="entry name" value="PROKAR_LIPOPROTEIN"/>
    <property type="match status" value="1"/>
</dbReference>
<dbReference type="InterPro" id="IPR025975">
    <property type="entry name" value="Polysacc_lyase"/>
</dbReference>
<dbReference type="Proteomes" id="UP000251692">
    <property type="component" value="Unassembled WGS sequence"/>
</dbReference>
<dbReference type="RefSeq" id="WP_112304832.1">
    <property type="nucleotide sequence ID" value="NZ_QMDV01000002.1"/>
</dbReference>
<dbReference type="EMBL" id="QMDV01000002">
    <property type="protein sequence ID" value="RAU83433.1"/>
    <property type="molecule type" value="Genomic_DNA"/>
</dbReference>
<sequence>MKRTQLLAAALVSFFTISCEQSEVAAPSVSQSIAGEVSQQQQSVISSVETYRKNLLVEERFETPELADFISGNYSAFYKMQSSRLYSFDASAEKAKKGTRSGKFEMLKADAAAGVIRSEAASRNAETNRHRWYGLSLYLPSSDWSTSNDWEIITQFWSQHDAGEEAHNPPIELFVSKGRLKLGVKWASAPIHTDATRDGELKFDLGLLPKDKWADFVYHINYSYKEDGLIQVWMDGKLVVNHKGPNSYNDQKIPFFKYGIYKRNWDTATTKRRLFVDEVRVGNENATYNDVAPTRKL</sequence>
<evidence type="ECO:0000313" key="2">
    <source>
        <dbReference type="EMBL" id="RAU82622.1"/>
    </source>
</evidence>
<proteinExistence type="predicted"/>
<name>A0A364RGM7_9BACT</name>
<evidence type="ECO:0000313" key="3">
    <source>
        <dbReference type="EMBL" id="RAU82681.1"/>
    </source>
</evidence>
<protein>
    <recommendedName>
        <fullName evidence="6">Polysaccharide lyase</fullName>
    </recommendedName>
</protein>
<comment type="caution">
    <text evidence="4">The sequence shown here is derived from an EMBL/GenBank/DDBJ whole genome shotgun (WGS) entry which is preliminary data.</text>
</comment>
<organism evidence="4 5">
    <name type="scientific">Pontibacter arcticus</name>
    <dbReference type="NCBI Taxonomy" id="2080288"/>
    <lineage>
        <taxon>Bacteria</taxon>
        <taxon>Pseudomonadati</taxon>
        <taxon>Bacteroidota</taxon>
        <taxon>Cytophagia</taxon>
        <taxon>Cytophagales</taxon>
        <taxon>Hymenobacteraceae</taxon>
        <taxon>Pontibacter</taxon>
    </lineage>
</organism>
<dbReference type="Pfam" id="PF14099">
    <property type="entry name" value="Polysacc_lyase"/>
    <property type="match status" value="1"/>
</dbReference>
<dbReference type="EMBL" id="QMDV01000003">
    <property type="protein sequence ID" value="RAU82622.1"/>
    <property type="molecule type" value="Genomic_DNA"/>
</dbReference>
<dbReference type="EMBL" id="QMDV01000002">
    <property type="protein sequence ID" value="RAU82681.1"/>
    <property type="molecule type" value="Genomic_DNA"/>
</dbReference>
<reference evidence="4 5" key="1">
    <citation type="submission" date="2018-06" db="EMBL/GenBank/DDBJ databases">
        <authorList>
            <person name="Liu Z.-W."/>
        </authorList>
    </citation>
    <scope>NUCLEOTIDE SEQUENCE [LARGE SCALE GENOMIC DNA]</scope>
    <source>
        <strain evidence="4 5">2b14</strain>
    </source>
</reference>
<evidence type="ECO:0008006" key="6">
    <source>
        <dbReference type="Google" id="ProtNLM"/>
    </source>
</evidence>
<evidence type="ECO:0000313" key="5">
    <source>
        <dbReference type="Proteomes" id="UP000251692"/>
    </source>
</evidence>
<dbReference type="EMBL" id="QMDV01000004">
    <property type="protein sequence ID" value="RAU82009.1"/>
    <property type="molecule type" value="Genomic_DNA"/>
</dbReference>
<evidence type="ECO:0000313" key="4">
    <source>
        <dbReference type="EMBL" id="RAU83433.1"/>
    </source>
</evidence>
<accession>A0A364RGM7</accession>
<evidence type="ECO:0000313" key="1">
    <source>
        <dbReference type="EMBL" id="RAU82009.1"/>
    </source>
</evidence>
<gene>
    <name evidence="3" type="ORF">DP923_05325</name>
    <name evidence="4" type="ORF">DP923_09545</name>
    <name evidence="2" type="ORF">DP923_12735</name>
    <name evidence="1" type="ORF">DP923_15130</name>
</gene>
<reference evidence="4 5" key="2">
    <citation type="submission" date="2018-07" db="EMBL/GenBank/DDBJ databases">
        <title>Pontibacter sp. 2b14 genomic sequence and assembly.</title>
        <authorList>
            <person name="Du Z.-J."/>
        </authorList>
    </citation>
    <scope>NUCLEOTIDE SEQUENCE [LARGE SCALE GENOMIC DNA]</scope>
    <source>
        <strain evidence="4 5">2b14</strain>
    </source>
</reference>